<dbReference type="InParanoid" id="A0A5C7ERU6"/>
<evidence type="ECO:0000313" key="1">
    <source>
        <dbReference type="EMBL" id="TXF10519.1"/>
    </source>
</evidence>
<name>A0A5C7ERU6_9PROT</name>
<sequence length="81" mass="9176">MSRRWVPAVAGQAALFPSGDASLWEAFERPNGSRTWRRVRIIEQEPVKPETRMFETAAREYKAIAEMETTPRKGGIVDTLA</sequence>
<dbReference type="AlphaFoldDB" id="A0A5C7ERU6"/>
<gene>
    <name evidence="1" type="ORF">FR698_14970</name>
</gene>
<evidence type="ECO:0000313" key="2">
    <source>
        <dbReference type="Proteomes" id="UP000321201"/>
    </source>
</evidence>
<accession>A0A5C7ERU6</accession>
<organism evidence="1 2">
    <name type="scientific">Pelomicrobium methylotrophicum</name>
    <dbReference type="NCBI Taxonomy" id="2602750"/>
    <lineage>
        <taxon>Bacteria</taxon>
        <taxon>Pseudomonadati</taxon>
        <taxon>Pseudomonadota</taxon>
        <taxon>Hydrogenophilia</taxon>
        <taxon>Hydrogenophilia incertae sedis</taxon>
        <taxon>Pelomicrobium</taxon>
    </lineage>
</organism>
<dbReference type="EMBL" id="VPFL01000028">
    <property type="protein sequence ID" value="TXF10519.1"/>
    <property type="molecule type" value="Genomic_DNA"/>
</dbReference>
<dbReference type="Proteomes" id="UP000321201">
    <property type="component" value="Unassembled WGS sequence"/>
</dbReference>
<proteinExistence type="predicted"/>
<comment type="caution">
    <text evidence="1">The sequence shown here is derived from an EMBL/GenBank/DDBJ whole genome shotgun (WGS) entry which is preliminary data.</text>
</comment>
<reference evidence="1 2" key="1">
    <citation type="submission" date="2019-08" db="EMBL/GenBank/DDBJ databases">
        <title>Pelomicrobium methylotrophicum gen. nov., sp. nov. a moderately thermophilic, facultatively anaerobic, lithoautotrophic and methylotrophic bacterium isolated from a terrestrial mud volcano.</title>
        <authorList>
            <person name="Slobodkina G.B."/>
            <person name="Merkel A.Y."/>
            <person name="Slobodkin A.I."/>
        </authorList>
    </citation>
    <scope>NUCLEOTIDE SEQUENCE [LARGE SCALE GENOMIC DNA]</scope>
    <source>
        <strain evidence="1 2">SM250</strain>
    </source>
</reference>
<protein>
    <submittedName>
        <fullName evidence="1">Uncharacterized protein</fullName>
    </submittedName>
</protein>
<dbReference type="RefSeq" id="WP_147800999.1">
    <property type="nucleotide sequence ID" value="NZ_VPFL01000028.1"/>
</dbReference>
<keyword evidence="2" id="KW-1185">Reference proteome</keyword>